<feature type="transmembrane region" description="Helical" evidence="5">
    <location>
        <begin position="31"/>
        <end position="56"/>
    </location>
</feature>
<evidence type="ECO:0000259" key="6">
    <source>
        <dbReference type="Pfam" id="PF05154"/>
    </source>
</evidence>
<comment type="subcellular location">
    <subcellularLocation>
        <location evidence="1">Membrane</location>
        <topology evidence="1">Multi-pass membrane protein</topology>
    </subcellularLocation>
</comment>
<feature type="domain" description="TM2" evidence="6">
    <location>
        <begin position="1"/>
        <end position="52"/>
    </location>
</feature>
<dbReference type="GeneID" id="50019120"/>
<organism evidence="7 8">
    <name type="scientific">Staphylococcus epidermidis (strain ATCC 12228 / FDA PCI 1200)</name>
    <dbReference type="NCBI Taxonomy" id="176280"/>
    <lineage>
        <taxon>Bacteria</taxon>
        <taxon>Bacillati</taxon>
        <taxon>Bacillota</taxon>
        <taxon>Bacilli</taxon>
        <taxon>Bacillales</taxon>
        <taxon>Staphylococcaceae</taxon>
        <taxon>Staphylococcus</taxon>
    </lineage>
</organism>
<evidence type="ECO:0000313" key="8">
    <source>
        <dbReference type="Proteomes" id="UP000001411"/>
    </source>
</evidence>
<dbReference type="RefSeq" id="WP_001831694.1">
    <property type="nucleotide sequence ID" value="NC_004461.1"/>
</dbReference>
<dbReference type="KEGG" id="sep:SE_0738"/>
<evidence type="ECO:0000313" key="7">
    <source>
        <dbReference type="EMBL" id="AAO04335.1"/>
    </source>
</evidence>
<evidence type="ECO:0000256" key="5">
    <source>
        <dbReference type="SAM" id="Phobius"/>
    </source>
</evidence>
<evidence type="ECO:0000256" key="4">
    <source>
        <dbReference type="ARBA" id="ARBA00023136"/>
    </source>
</evidence>
<keyword evidence="4 5" id="KW-0472">Membrane</keyword>
<protein>
    <recommendedName>
        <fullName evidence="6">TM2 domain-containing protein</fullName>
    </recommendedName>
</protein>
<dbReference type="HOGENOM" id="CLU_081297_8_1_9"/>
<dbReference type="Proteomes" id="UP000001411">
    <property type="component" value="Chromosome"/>
</dbReference>
<dbReference type="OrthoDB" id="9816361at2"/>
<evidence type="ECO:0000256" key="3">
    <source>
        <dbReference type="ARBA" id="ARBA00022989"/>
    </source>
</evidence>
<dbReference type="AlphaFoldDB" id="A0A0H2VFL3"/>
<evidence type="ECO:0000256" key="2">
    <source>
        <dbReference type="ARBA" id="ARBA00022692"/>
    </source>
</evidence>
<reference evidence="7 8" key="1">
    <citation type="journal article" date="2003" name="Mol. Microbiol.">
        <title>Genome-based analysis of virulence genes in a non-biofilm-forming Staphylococcus epidermidis strain (ATCC 12228).</title>
        <authorList>
            <person name="Zhang Y.Q."/>
            <person name="Ren S.X."/>
            <person name="Li H.L."/>
            <person name="Wang Y.X."/>
            <person name="Fu G."/>
            <person name="Yang J."/>
            <person name="Qin Z.Q."/>
            <person name="Miao Y.G."/>
            <person name="Wang W.Y."/>
            <person name="Chen R.S."/>
            <person name="Shen Y."/>
            <person name="Chen Z."/>
            <person name="Yuan Z.H."/>
            <person name="Zhao G.P."/>
            <person name="Qu D."/>
            <person name="Danchin A."/>
            <person name="Wen Y.M."/>
        </authorList>
    </citation>
    <scope>NUCLEOTIDE SEQUENCE [LARGE SCALE GENOMIC DNA]</scope>
    <source>
        <strain evidence="8">ATCC 12228 / FDA PCI 1200</strain>
    </source>
</reference>
<dbReference type="Pfam" id="PF05154">
    <property type="entry name" value="TM2"/>
    <property type="match status" value="1"/>
</dbReference>
<feature type="transmembrane region" description="Helical" evidence="5">
    <location>
        <begin position="7"/>
        <end position="25"/>
    </location>
</feature>
<proteinExistence type="predicted"/>
<dbReference type="InterPro" id="IPR007829">
    <property type="entry name" value="TM2"/>
</dbReference>
<sequence>MKVNKTIYIIVALILGGLGVHKFYADQVGQGILHLVFFWTGIPSVVAIIHAIIVIFTKKADEYGYITFDKK</sequence>
<name>A0A0H2VFL3_STAES</name>
<keyword evidence="3 5" id="KW-1133">Transmembrane helix</keyword>
<dbReference type="GO" id="GO:0016020">
    <property type="term" value="C:membrane"/>
    <property type="evidence" value="ECO:0007669"/>
    <property type="project" value="UniProtKB-SubCell"/>
</dbReference>
<gene>
    <name evidence="7" type="ordered locus">SE_0738</name>
</gene>
<dbReference type="EMBL" id="AE015929">
    <property type="protein sequence ID" value="AAO04335.1"/>
    <property type="molecule type" value="Genomic_DNA"/>
</dbReference>
<evidence type="ECO:0000256" key="1">
    <source>
        <dbReference type="ARBA" id="ARBA00004141"/>
    </source>
</evidence>
<dbReference type="PATRIC" id="fig|176280.10.peg.712"/>
<dbReference type="eggNOG" id="COG2314">
    <property type="taxonomic scope" value="Bacteria"/>
</dbReference>
<accession>A0A0H2VFL3</accession>
<keyword evidence="2 5" id="KW-0812">Transmembrane</keyword>